<dbReference type="EMBL" id="QRBI01000104">
    <property type="protein sequence ID" value="RMC15196.1"/>
    <property type="molecule type" value="Genomic_DNA"/>
</dbReference>
<name>A0A3M0KQ29_HIRRU</name>
<evidence type="ECO:0000313" key="2">
    <source>
        <dbReference type="Proteomes" id="UP000269221"/>
    </source>
</evidence>
<reference evidence="1 2" key="1">
    <citation type="submission" date="2018-07" db="EMBL/GenBank/DDBJ databases">
        <title>A high quality draft genome assembly of the barn swallow (H. rustica rustica).</title>
        <authorList>
            <person name="Formenti G."/>
            <person name="Chiara M."/>
            <person name="Poveda L."/>
            <person name="Francoijs K.-J."/>
            <person name="Bonisoli-Alquati A."/>
            <person name="Canova L."/>
            <person name="Gianfranceschi L."/>
            <person name="Horner D.S."/>
            <person name="Saino N."/>
        </authorList>
    </citation>
    <scope>NUCLEOTIDE SEQUENCE [LARGE SCALE GENOMIC DNA]</scope>
    <source>
        <strain evidence="1">Chelidonia</strain>
        <tissue evidence="1">Blood</tissue>
    </source>
</reference>
<gene>
    <name evidence="1" type="ORF">DUI87_07378</name>
</gene>
<sequence length="224" mass="24619">MSFLCWEPRAGAERQVGSHKSREEGQNPVPWPTAHTALDAAEDTFAFLDYLLVVRETREIGAKSLVSIINGLTASVDKWNVLSFLDVLEGLRDITEEENKILSGQALILSTMEQLEETMISSQWAGPSEVLETPKKAGHHLVTPSFQGVVEGKKVISESPILETKDAHLPQLVLMRFVLQILHQLSGCPSLDTLQHPNVLLVVRGPKLKTGFEVQPVPVLSTVG</sequence>
<proteinExistence type="predicted"/>
<dbReference type="OrthoDB" id="10657405at2759"/>
<keyword evidence="2" id="KW-1185">Reference proteome</keyword>
<dbReference type="AlphaFoldDB" id="A0A3M0KQ29"/>
<evidence type="ECO:0000313" key="1">
    <source>
        <dbReference type="EMBL" id="RMC15196.1"/>
    </source>
</evidence>
<protein>
    <submittedName>
        <fullName evidence="1">Uncharacterized protein</fullName>
    </submittedName>
</protein>
<dbReference type="Proteomes" id="UP000269221">
    <property type="component" value="Unassembled WGS sequence"/>
</dbReference>
<organism evidence="1 2">
    <name type="scientific">Hirundo rustica rustica</name>
    <dbReference type="NCBI Taxonomy" id="333673"/>
    <lineage>
        <taxon>Eukaryota</taxon>
        <taxon>Metazoa</taxon>
        <taxon>Chordata</taxon>
        <taxon>Craniata</taxon>
        <taxon>Vertebrata</taxon>
        <taxon>Euteleostomi</taxon>
        <taxon>Archelosauria</taxon>
        <taxon>Archosauria</taxon>
        <taxon>Dinosauria</taxon>
        <taxon>Saurischia</taxon>
        <taxon>Theropoda</taxon>
        <taxon>Coelurosauria</taxon>
        <taxon>Aves</taxon>
        <taxon>Neognathae</taxon>
        <taxon>Neoaves</taxon>
        <taxon>Telluraves</taxon>
        <taxon>Australaves</taxon>
        <taxon>Passeriformes</taxon>
        <taxon>Sylvioidea</taxon>
        <taxon>Hirundinidae</taxon>
        <taxon>Hirundo</taxon>
    </lineage>
</organism>
<comment type="caution">
    <text evidence="1">The sequence shown here is derived from an EMBL/GenBank/DDBJ whole genome shotgun (WGS) entry which is preliminary data.</text>
</comment>
<accession>A0A3M0KQ29</accession>